<dbReference type="GO" id="GO:0007059">
    <property type="term" value="P:chromosome segregation"/>
    <property type="evidence" value="ECO:0007669"/>
    <property type="project" value="InterPro"/>
</dbReference>
<dbReference type="GO" id="GO:0051301">
    <property type="term" value="P:cell division"/>
    <property type="evidence" value="ECO:0007669"/>
    <property type="project" value="UniProtKB-UniRule"/>
</dbReference>
<keyword evidence="4 12" id="KW-0158">Chromosome</keyword>
<organism evidence="14 15">
    <name type="scientific">Conger conger</name>
    <name type="common">Conger eel</name>
    <name type="synonym">Muraena conger</name>
    <dbReference type="NCBI Taxonomy" id="82655"/>
    <lineage>
        <taxon>Eukaryota</taxon>
        <taxon>Metazoa</taxon>
        <taxon>Chordata</taxon>
        <taxon>Craniata</taxon>
        <taxon>Vertebrata</taxon>
        <taxon>Euteleostomi</taxon>
        <taxon>Actinopterygii</taxon>
        <taxon>Neopterygii</taxon>
        <taxon>Teleostei</taxon>
        <taxon>Anguilliformes</taxon>
        <taxon>Congridae</taxon>
        <taxon>Conger</taxon>
    </lineage>
</organism>
<dbReference type="Proteomes" id="UP001152803">
    <property type="component" value="Unassembled WGS sequence"/>
</dbReference>
<sequence length="269" mass="31597">MSTTPKFRGSGSRKNGSFIASYFRFKQKQNRKISRCDTLVTSMACIKDQDVQQQFSNKLEEVRSKLLNQAIGEMIEMEEELCQTHKQFFKSVKDTCLKKFKEDETMFETIQIYRNELEHISTLTKEKRDIIPETLSEMEEKETQKENMIRNINRLKEGLVKKKELIISQNKANKARLKNLNKAKLVFQESLGLEIRKIHGEKLQFIFRNINHKDPEIVYTFILRISEEGSYEVVSCDPPIESMPHLERKLQETNNFSAFLANVRKEFAS</sequence>
<comment type="subcellular location">
    <subcellularLocation>
        <location evidence="1">Chromosome</location>
        <location evidence="1">Centromere</location>
    </subcellularLocation>
    <subcellularLocation>
        <location evidence="12">Nucleus</location>
    </subcellularLocation>
    <subcellularLocation>
        <location evidence="12">Chromosome</location>
        <location evidence="12">Centromere</location>
        <location evidence="12">Kinetochore</location>
    </subcellularLocation>
</comment>
<keyword evidence="9 12" id="KW-0137">Centromere</keyword>
<name>A0A9Q1DV28_CONCO</name>
<evidence type="ECO:0000256" key="12">
    <source>
        <dbReference type="RuleBase" id="RU367150"/>
    </source>
</evidence>
<keyword evidence="6 12" id="KW-0498">Mitosis</keyword>
<dbReference type="FunFam" id="3.30.457.50:FF:000001">
    <property type="entry name" value="Probable kinetochore protein spc25"/>
    <property type="match status" value="1"/>
</dbReference>
<keyword evidence="5 12" id="KW-0132">Cell division</keyword>
<evidence type="ECO:0000256" key="1">
    <source>
        <dbReference type="ARBA" id="ARBA00004584"/>
    </source>
</evidence>
<evidence type="ECO:0000256" key="6">
    <source>
        <dbReference type="ARBA" id="ARBA00022776"/>
    </source>
</evidence>
<comment type="subunit">
    <text evidence="11">Component of the NDC80 complex, which is composed of ndc80, cdca1, spbc24 and spbc25. The NDC80 complex interacts with mis12 and zwint.</text>
</comment>
<evidence type="ECO:0000256" key="3">
    <source>
        <dbReference type="ARBA" id="ARBA00013692"/>
    </source>
</evidence>
<feature type="domain" description="Chromosome segregation protein Spc25 C-terminal" evidence="13">
    <location>
        <begin position="198"/>
        <end position="267"/>
    </location>
</feature>
<dbReference type="CDD" id="cd23784">
    <property type="entry name" value="RWD_Spc25"/>
    <property type="match status" value="1"/>
</dbReference>
<evidence type="ECO:0000256" key="2">
    <source>
        <dbReference type="ARBA" id="ARBA00006379"/>
    </source>
</evidence>
<dbReference type="InterPro" id="IPR045143">
    <property type="entry name" value="Spc25"/>
</dbReference>
<reference evidence="14" key="1">
    <citation type="journal article" date="2023" name="Science">
        <title>Genome structures resolve the early diversification of teleost fishes.</title>
        <authorList>
            <person name="Parey E."/>
            <person name="Louis A."/>
            <person name="Montfort J."/>
            <person name="Bouchez O."/>
            <person name="Roques C."/>
            <person name="Iampietro C."/>
            <person name="Lluch J."/>
            <person name="Castinel A."/>
            <person name="Donnadieu C."/>
            <person name="Desvignes T."/>
            <person name="Floi Bucao C."/>
            <person name="Jouanno E."/>
            <person name="Wen M."/>
            <person name="Mejri S."/>
            <person name="Dirks R."/>
            <person name="Jansen H."/>
            <person name="Henkel C."/>
            <person name="Chen W.J."/>
            <person name="Zahm M."/>
            <person name="Cabau C."/>
            <person name="Klopp C."/>
            <person name="Thompson A.W."/>
            <person name="Robinson-Rechavi M."/>
            <person name="Braasch I."/>
            <person name="Lecointre G."/>
            <person name="Bobe J."/>
            <person name="Postlethwait J.H."/>
            <person name="Berthelot C."/>
            <person name="Roest Crollius H."/>
            <person name="Guiguen Y."/>
        </authorList>
    </citation>
    <scope>NUCLEOTIDE SEQUENCE</scope>
    <source>
        <strain evidence="14">Concon-B</strain>
    </source>
</reference>
<evidence type="ECO:0000256" key="8">
    <source>
        <dbReference type="ARBA" id="ARBA00023306"/>
    </source>
</evidence>
<dbReference type="PANTHER" id="PTHR14281">
    <property type="entry name" value="KINETOCHORE PROTEIN SPC25-RELATED"/>
    <property type="match status" value="1"/>
</dbReference>
<protein>
    <recommendedName>
        <fullName evidence="3 12">Kinetochore protein SPC25</fullName>
    </recommendedName>
</protein>
<comment type="caution">
    <text evidence="14">The sequence shown here is derived from an EMBL/GenBank/DDBJ whole genome shotgun (WGS) entry which is preliminary data.</text>
</comment>
<dbReference type="AlphaFoldDB" id="A0A9Q1DV28"/>
<evidence type="ECO:0000256" key="4">
    <source>
        <dbReference type="ARBA" id="ARBA00022454"/>
    </source>
</evidence>
<dbReference type="Gene3D" id="3.30.457.50">
    <property type="entry name" value="Chromosome segregation protein Spc25"/>
    <property type="match status" value="1"/>
</dbReference>
<gene>
    <name evidence="14" type="ORF">COCON_G00048740</name>
</gene>
<evidence type="ECO:0000256" key="9">
    <source>
        <dbReference type="ARBA" id="ARBA00023328"/>
    </source>
</evidence>
<evidence type="ECO:0000259" key="13">
    <source>
        <dbReference type="Pfam" id="PF08234"/>
    </source>
</evidence>
<keyword evidence="7" id="KW-0175">Coiled coil</keyword>
<dbReference type="PANTHER" id="PTHR14281:SF0">
    <property type="entry name" value="KINETOCHORE PROTEIN SPC25"/>
    <property type="match status" value="1"/>
</dbReference>
<evidence type="ECO:0000256" key="10">
    <source>
        <dbReference type="ARBA" id="ARBA00045419"/>
    </source>
</evidence>
<dbReference type="Pfam" id="PF08234">
    <property type="entry name" value="Spindle_Spc25"/>
    <property type="match status" value="1"/>
</dbReference>
<dbReference type="InterPro" id="IPR013255">
    <property type="entry name" value="Spc25_C"/>
</dbReference>
<keyword evidence="8 12" id="KW-0131">Cell cycle</keyword>
<comment type="function">
    <text evidence="10">Acts as a component of the essential kinetochore-associated NDC80 complex, which is required for chromosome segregation and spindle checkpoint activity. Required for kinetochore integrity and the organization of stable microtubule binding sites in the outer plate of the kinetochore. The NDC80 complex synergistically enhances the affinity of the SKA1 complex for microtubules and may allow the NDC80 complex to track depolymerizing microtubules.</text>
</comment>
<proteinExistence type="inferred from homology"/>
<keyword evidence="12" id="KW-0995">Kinetochore</keyword>
<keyword evidence="12" id="KW-0539">Nucleus</keyword>
<dbReference type="OrthoDB" id="6353017at2759"/>
<dbReference type="GO" id="GO:0005634">
    <property type="term" value="C:nucleus"/>
    <property type="evidence" value="ECO:0007669"/>
    <property type="project" value="UniProtKB-SubCell"/>
</dbReference>
<comment type="similarity">
    <text evidence="2 12">Belongs to the SPC25 family.</text>
</comment>
<evidence type="ECO:0000256" key="11">
    <source>
        <dbReference type="ARBA" id="ARBA00065771"/>
    </source>
</evidence>
<dbReference type="GO" id="GO:0031262">
    <property type="term" value="C:Ndc80 complex"/>
    <property type="evidence" value="ECO:0007669"/>
    <property type="project" value="InterPro"/>
</dbReference>
<evidence type="ECO:0000313" key="14">
    <source>
        <dbReference type="EMBL" id="KAJ8282355.1"/>
    </source>
</evidence>
<keyword evidence="15" id="KW-1185">Reference proteome</keyword>
<accession>A0A9Q1DV28</accession>
<evidence type="ECO:0000256" key="5">
    <source>
        <dbReference type="ARBA" id="ARBA00022618"/>
    </source>
</evidence>
<dbReference type="EMBL" id="JAFJMO010000003">
    <property type="protein sequence ID" value="KAJ8282355.1"/>
    <property type="molecule type" value="Genomic_DNA"/>
</dbReference>
<evidence type="ECO:0000313" key="15">
    <source>
        <dbReference type="Proteomes" id="UP001152803"/>
    </source>
</evidence>
<evidence type="ECO:0000256" key="7">
    <source>
        <dbReference type="ARBA" id="ARBA00023054"/>
    </source>
</evidence>